<organism evidence="3 4">
    <name type="scientific">Proteobacteria bacterium 228</name>
    <dbReference type="NCBI Taxonomy" id="2083153"/>
    <lineage>
        <taxon>Bacteria</taxon>
        <taxon>Pseudomonadati</taxon>
        <taxon>Pseudomonadota</taxon>
    </lineage>
</organism>
<keyword evidence="1" id="KW-0769">Symport</keyword>
<sequence>MNALVSKLAPGRQVGGMPWIMFALMAACILFASIEGSLPAGMVGALALMFILGTALNTLGDRLPVVRTYLGGGAIVSIFGAAALFEYQLLPASSGKIISDFMQSGGFMGFYIASLVTGSVFGMSTDLLKKAALRYIPVIIASVAFALLFVGIAGMLMGYGFKAAVFLIGLPIMGGGMGAGAVPLVEIMSGPMHTSAADLMSKMVPALAMGNAIAIVTAGLLHRLGQRYPGLTGNGQLMRSATFAPADETESVKADPQFLGVGLFLSASMFVLGAVLSKFIPMHSYALMILCIALIKVLGLIPRRYELAAAHWFQFVVVNFTPALLVGIGVAYTNIDELISTFSLTYLVLVFVTVIGAVVGSALIGYLLGFHAIEASITAGLCMANMGGTGDVAVLATSRRMTLMPFAQISSRIGGAMMLVLATMLIQLFAGG</sequence>
<evidence type="ECO:0000256" key="2">
    <source>
        <dbReference type="SAM" id="Phobius"/>
    </source>
</evidence>
<accession>A0A2S5KUH5</accession>
<dbReference type="PANTHER" id="PTHR40033">
    <property type="entry name" value="NA(+)-MALATE SYMPORTER"/>
    <property type="match status" value="1"/>
</dbReference>
<comment type="caution">
    <text evidence="3">The sequence shown here is derived from an EMBL/GenBank/DDBJ whole genome shotgun (WGS) entry which is preliminary data.</text>
</comment>
<evidence type="ECO:0000256" key="1">
    <source>
        <dbReference type="PIRNR" id="PIRNR005348"/>
    </source>
</evidence>
<feature type="transmembrane region" description="Helical" evidence="2">
    <location>
        <begin position="375"/>
        <end position="397"/>
    </location>
</feature>
<protein>
    <submittedName>
        <fullName evidence="3">Citrate:sodium symporter</fullName>
    </submittedName>
</protein>
<feature type="transmembrane region" description="Helical" evidence="2">
    <location>
        <begin position="105"/>
        <end position="123"/>
    </location>
</feature>
<proteinExistence type="inferred from homology"/>
<feature type="transmembrane region" description="Helical" evidence="2">
    <location>
        <begin position="206"/>
        <end position="224"/>
    </location>
</feature>
<comment type="similarity">
    <text evidence="1">Belongs to the 2-hydroxycarboxylate transporter (2-HCT) (TC 2.A.24) family.</text>
</comment>
<dbReference type="AlphaFoldDB" id="A0A2S5KUH5"/>
<feature type="transmembrane region" description="Helical" evidence="2">
    <location>
        <begin position="40"/>
        <end position="59"/>
    </location>
</feature>
<dbReference type="EMBL" id="PRLP01000015">
    <property type="protein sequence ID" value="PPC78514.1"/>
    <property type="molecule type" value="Genomic_DNA"/>
</dbReference>
<dbReference type="OrthoDB" id="8584824at2"/>
<keyword evidence="2" id="KW-0812">Transmembrane</keyword>
<gene>
    <name evidence="3" type="ORF">C4K68_05585</name>
</gene>
<dbReference type="GO" id="GO:0008514">
    <property type="term" value="F:organic anion transmembrane transporter activity"/>
    <property type="evidence" value="ECO:0007669"/>
    <property type="project" value="InterPro"/>
</dbReference>
<evidence type="ECO:0000313" key="3">
    <source>
        <dbReference type="EMBL" id="PPC78514.1"/>
    </source>
</evidence>
<dbReference type="Proteomes" id="UP000238196">
    <property type="component" value="Unassembled WGS sequence"/>
</dbReference>
<feature type="transmembrane region" description="Helical" evidence="2">
    <location>
        <begin position="284"/>
        <end position="301"/>
    </location>
</feature>
<evidence type="ECO:0000313" key="4">
    <source>
        <dbReference type="Proteomes" id="UP000238196"/>
    </source>
</evidence>
<feature type="transmembrane region" description="Helical" evidence="2">
    <location>
        <begin position="313"/>
        <end position="332"/>
    </location>
</feature>
<feature type="transmembrane region" description="Helical" evidence="2">
    <location>
        <begin position="163"/>
        <end position="185"/>
    </location>
</feature>
<dbReference type="InterPro" id="IPR004679">
    <property type="entry name" value="2-OHcarboxylate_transport"/>
</dbReference>
<keyword evidence="1" id="KW-0813">Transport</keyword>
<feature type="transmembrane region" description="Helical" evidence="2">
    <location>
        <begin position="16"/>
        <end position="34"/>
    </location>
</feature>
<feature type="transmembrane region" description="Helical" evidence="2">
    <location>
        <begin position="66"/>
        <end position="85"/>
    </location>
</feature>
<dbReference type="GO" id="GO:0015293">
    <property type="term" value="F:symporter activity"/>
    <property type="evidence" value="ECO:0007669"/>
    <property type="project" value="UniProtKB-UniRule"/>
</dbReference>
<keyword evidence="1 2" id="KW-0472">Membrane</keyword>
<keyword evidence="2" id="KW-1133">Transmembrane helix</keyword>
<dbReference type="PANTHER" id="PTHR40033:SF1">
    <property type="entry name" value="CITRATE-SODIUM SYMPORTER"/>
    <property type="match status" value="1"/>
</dbReference>
<feature type="transmembrane region" description="Helical" evidence="2">
    <location>
        <begin position="258"/>
        <end position="277"/>
    </location>
</feature>
<dbReference type="PROSITE" id="PS51257">
    <property type="entry name" value="PROKAR_LIPOPROTEIN"/>
    <property type="match status" value="1"/>
</dbReference>
<reference evidence="3 4" key="1">
    <citation type="submission" date="2018-02" db="EMBL/GenBank/DDBJ databases">
        <title>novel marine gammaproteobacteria from coastal saline agro ecosystem.</title>
        <authorList>
            <person name="Krishnan R."/>
            <person name="Ramesh Kumar N."/>
        </authorList>
    </citation>
    <scope>NUCLEOTIDE SEQUENCE [LARGE SCALE GENOMIC DNA]</scope>
    <source>
        <strain evidence="3 4">228</strain>
    </source>
</reference>
<dbReference type="PIRSF" id="PIRSF005348">
    <property type="entry name" value="YxkH"/>
    <property type="match status" value="1"/>
</dbReference>
<dbReference type="Pfam" id="PF03390">
    <property type="entry name" value="2HCT"/>
    <property type="match status" value="1"/>
</dbReference>
<name>A0A2S5KUH5_9PROT</name>
<feature type="transmembrane region" description="Helical" evidence="2">
    <location>
        <begin position="409"/>
        <end position="430"/>
    </location>
</feature>
<feature type="transmembrane region" description="Helical" evidence="2">
    <location>
        <begin position="344"/>
        <end position="369"/>
    </location>
</feature>
<feature type="transmembrane region" description="Helical" evidence="2">
    <location>
        <begin position="135"/>
        <end position="157"/>
    </location>
</feature>
<dbReference type="GO" id="GO:0005886">
    <property type="term" value="C:plasma membrane"/>
    <property type="evidence" value="ECO:0007669"/>
    <property type="project" value="UniProtKB-UniRule"/>
</dbReference>